<comment type="caution">
    <text evidence="6">The sequence shown here is derived from an EMBL/GenBank/DDBJ whole genome shotgun (WGS) entry which is preliminary data.</text>
</comment>
<reference evidence="6" key="2">
    <citation type="submission" date="2020-11" db="EMBL/GenBank/DDBJ databases">
        <authorList>
            <consortium name="DOE Joint Genome Institute"/>
            <person name="Kuo A."/>
            <person name="Miyauchi S."/>
            <person name="Kiss E."/>
            <person name="Drula E."/>
            <person name="Kohler A."/>
            <person name="Sanchez-Garcia M."/>
            <person name="Andreopoulos B."/>
            <person name="Barry K.W."/>
            <person name="Bonito G."/>
            <person name="Buee M."/>
            <person name="Carver A."/>
            <person name="Chen C."/>
            <person name="Cichocki N."/>
            <person name="Clum A."/>
            <person name="Culley D."/>
            <person name="Crous P.W."/>
            <person name="Fauchery L."/>
            <person name="Girlanda M."/>
            <person name="Hayes R."/>
            <person name="Keri Z."/>
            <person name="Labutti K."/>
            <person name="Lipzen A."/>
            <person name="Lombard V."/>
            <person name="Magnuson J."/>
            <person name="Maillard F."/>
            <person name="Morin E."/>
            <person name="Murat C."/>
            <person name="Nolan M."/>
            <person name="Ohm R."/>
            <person name="Pangilinan J."/>
            <person name="Pereira M."/>
            <person name="Perotto S."/>
            <person name="Peter M."/>
            <person name="Riley R."/>
            <person name="Sitrit Y."/>
            <person name="Stielow B."/>
            <person name="Szollosi G."/>
            <person name="Zifcakova L."/>
            <person name="Stursova M."/>
            <person name="Spatafora J.W."/>
            <person name="Tedersoo L."/>
            <person name="Vaario L.-M."/>
            <person name="Yamada A."/>
            <person name="Yan M."/>
            <person name="Wang P."/>
            <person name="Xu J."/>
            <person name="Bruns T."/>
            <person name="Baldrian P."/>
            <person name="Vilgalys R."/>
            <person name="Henrissat B."/>
            <person name="Grigoriev I.V."/>
            <person name="Hibbett D."/>
            <person name="Nagy L.G."/>
            <person name="Martin F.M."/>
        </authorList>
    </citation>
    <scope>NUCLEOTIDE SEQUENCE</scope>
    <source>
        <strain evidence="6">UH-Tt-Lm1</strain>
    </source>
</reference>
<evidence type="ECO:0000256" key="1">
    <source>
        <dbReference type="ARBA" id="ARBA00022723"/>
    </source>
</evidence>
<organism evidence="6 7">
    <name type="scientific">Thelephora terrestris</name>
    <dbReference type="NCBI Taxonomy" id="56493"/>
    <lineage>
        <taxon>Eukaryota</taxon>
        <taxon>Fungi</taxon>
        <taxon>Dikarya</taxon>
        <taxon>Basidiomycota</taxon>
        <taxon>Agaricomycotina</taxon>
        <taxon>Agaricomycetes</taxon>
        <taxon>Thelephorales</taxon>
        <taxon>Thelephoraceae</taxon>
        <taxon>Thelephora</taxon>
    </lineage>
</organism>
<evidence type="ECO:0000259" key="4">
    <source>
        <dbReference type="PROSITE" id="PS00497"/>
    </source>
</evidence>
<feature type="chain" id="PRO_5040462213" evidence="3">
    <location>
        <begin position="23"/>
        <end position="365"/>
    </location>
</feature>
<sequence length="365" mass="40604">MGSLRLLRLALVSAFLFTSVSGHCTTPQVRKEWRCISPDERAAWLEAVKCLTKLPHNPNIAATVDPAVSRIPPINPNSSYYDDFSYAHMDLNILIHSTGFFLPWHRLFVQTLEDDLKSKCGYDGVQPYWDWTKDTADFYHATIWSDSDYDGLGSWGDPSNDYDITTGALKDMRIAYPVPHNLRRNFTLQISGAGLPPDGPNGPPDPDPSLMLNTSFTSEVVNYTVSSFTGDYIRFQAFVESWNGPHPGPHIIVGADLFGSCPFGLAPPQCVPGPKWSPNDPMFFLHHAMIDKLWYDWQHRDLRNKDVFAGGTVSWQAGSPYAQNPTGGPPFLNTSSLIPGDGLWEETAVGDVLNTVGGRLCYVYE</sequence>
<keyword evidence="7" id="KW-1185">Reference proteome</keyword>
<keyword evidence="2" id="KW-0186">Copper</keyword>
<dbReference type="GO" id="GO:0016491">
    <property type="term" value="F:oxidoreductase activity"/>
    <property type="evidence" value="ECO:0007669"/>
    <property type="project" value="InterPro"/>
</dbReference>
<dbReference type="OrthoDB" id="6132182at2759"/>
<dbReference type="InterPro" id="IPR050316">
    <property type="entry name" value="Tyrosinase/Hemocyanin"/>
</dbReference>
<dbReference type="EMBL" id="WIUZ02000007">
    <property type="protein sequence ID" value="KAF9785222.1"/>
    <property type="molecule type" value="Genomic_DNA"/>
</dbReference>
<dbReference type="GO" id="GO:0046872">
    <property type="term" value="F:metal ion binding"/>
    <property type="evidence" value="ECO:0007669"/>
    <property type="project" value="UniProtKB-KW"/>
</dbReference>
<dbReference type="Pfam" id="PF00264">
    <property type="entry name" value="Tyrosinase"/>
    <property type="match status" value="1"/>
</dbReference>
<evidence type="ECO:0000313" key="6">
    <source>
        <dbReference type="EMBL" id="KAF9785222.1"/>
    </source>
</evidence>
<proteinExistence type="predicted"/>
<dbReference type="PANTHER" id="PTHR11474">
    <property type="entry name" value="TYROSINASE FAMILY MEMBER"/>
    <property type="match status" value="1"/>
</dbReference>
<evidence type="ECO:0000256" key="3">
    <source>
        <dbReference type="SAM" id="SignalP"/>
    </source>
</evidence>
<dbReference type="InterPro" id="IPR008922">
    <property type="entry name" value="Di-copper_centre_dom_sf"/>
</dbReference>
<feature type="signal peptide" evidence="3">
    <location>
        <begin position="1"/>
        <end position="22"/>
    </location>
</feature>
<dbReference type="PANTHER" id="PTHR11474:SF126">
    <property type="entry name" value="TYROSINASE-LIKE PROTEIN TYR-1-RELATED"/>
    <property type="match status" value="1"/>
</dbReference>
<feature type="domain" description="Tyrosinase copper-binding" evidence="5">
    <location>
        <begin position="280"/>
        <end position="291"/>
    </location>
</feature>
<dbReference type="SUPFAM" id="SSF48056">
    <property type="entry name" value="Di-copper centre-containing domain"/>
    <property type="match status" value="1"/>
</dbReference>
<evidence type="ECO:0000313" key="7">
    <source>
        <dbReference type="Proteomes" id="UP000736335"/>
    </source>
</evidence>
<dbReference type="PROSITE" id="PS00498">
    <property type="entry name" value="TYROSINASE_2"/>
    <property type="match status" value="1"/>
</dbReference>
<feature type="domain" description="Tyrosinase copper-binding" evidence="4">
    <location>
        <begin position="96"/>
        <end position="113"/>
    </location>
</feature>
<dbReference type="PRINTS" id="PR00092">
    <property type="entry name" value="TYROSINASE"/>
</dbReference>
<accession>A0A9P6HEG3</accession>
<dbReference type="AlphaFoldDB" id="A0A9P6HEG3"/>
<dbReference type="Proteomes" id="UP000736335">
    <property type="component" value="Unassembled WGS sequence"/>
</dbReference>
<protein>
    <submittedName>
        <fullName evidence="6">Di-copper centre-containing protein</fullName>
    </submittedName>
</protein>
<evidence type="ECO:0000259" key="5">
    <source>
        <dbReference type="PROSITE" id="PS00498"/>
    </source>
</evidence>
<gene>
    <name evidence="6" type="ORF">BJ322DRAFT_1108678</name>
</gene>
<dbReference type="InterPro" id="IPR002227">
    <property type="entry name" value="Tyrosinase_Cu-bd"/>
</dbReference>
<keyword evidence="3" id="KW-0732">Signal</keyword>
<keyword evidence="1" id="KW-0479">Metal-binding</keyword>
<name>A0A9P6HEG3_9AGAM</name>
<evidence type="ECO:0000256" key="2">
    <source>
        <dbReference type="ARBA" id="ARBA00023008"/>
    </source>
</evidence>
<reference evidence="6" key="1">
    <citation type="journal article" date="2020" name="Nat. Commun.">
        <title>Large-scale genome sequencing of mycorrhizal fungi provides insights into the early evolution of symbiotic traits.</title>
        <authorList>
            <person name="Miyauchi S."/>
            <person name="Kiss E."/>
            <person name="Kuo A."/>
            <person name="Drula E."/>
            <person name="Kohler A."/>
            <person name="Sanchez-Garcia M."/>
            <person name="Morin E."/>
            <person name="Andreopoulos B."/>
            <person name="Barry K.W."/>
            <person name="Bonito G."/>
            <person name="Buee M."/>
            <person name="Carver A."/>
            <person name="Chen C."/>
            <person name="Cichocki N."/>
            <person name="Clum A."/>
            <person name="Culley D."/>
            <person name="Crous P.W."/>
            <person name="Fauchery L."/>
            <person name="Girlanda M."/>
            <person name="Hayes R.D."/>
            <person name="Keri Z."/>
            <person name="LaButti K."/>
            <person name="Lipzen A."/>
            <person name="Lombard V."/>
            <person name="Magnuson J."/>
            <person name="Maillard F."/>
            <person name="Murat C."/>
            <person name="Nolan M."/>
            <person name="Ohm R.A."/>
            <person name="Pangilinan J."/>
            <person name="Pereira M.F."/>
            <person name="Perotto S."/>
            <person name="Peter M."/>
            <person name="Pfister S."/>
            <person name="Riley R."/>
            <person name="Sitrit Y."/>
            <person name="Stielow J.B."/>
            <person name="Szollosi G."/>
            <person name="Zifcakova L."/>
            <person name="Stursova M."/>
            <person name="Spatafora J.W."/>
            <person name="Tedersoo L."/>
            <person name="Vaario L.M."/>
            <person name="Yamada A."/>
            <person name="Yan M."/>
            <person name="Wang P."/>
            <person name="Xu J."/>
            <person name="Bruns T."/>
            <person name="Baldrian P."/>
            <person name="Vilgalys R."/>
            <person name="Dunand C."/>
            <person name="Henrissat B."/>
            <person name="Grigoriev I.V."/>
            <person name="Hibbett D."/>
            <person name="Nagy L.G."/>
            <person name="Martin F.M."/>
        </authorList>
    </citation>
    <scope>NUCLEOTIDE SEQUENCE</scope>
    <source>
        <strain evidence="6">UH-Tt-Lm1</strain>
    </source>
</reference>
<dbReference type="Gene3D" id="1.10.1280.10">
    <property type="entry name" value="Di-copper center containing domain from catechol oxidase"/>
    <property type="match status" value="1"/>
</dbReference>
<dbReference type="PROSITE" id="PS00497">
    <property type="entry name" value="TYROSINASE_1"/>
    <property type="match status" value="1"/>
</dbReference>